<keyword evidence="2 8" id="KW-0067">ATP-binding</keyword>
<feature type="coiled-coil region" evidence="3">
    <location>
        <begin position="233"/>
        <end position="279"/>
    </location>
</feature>
<dbReference type="Pfam" id="PF00078">
    <property type="entry name" value="RVT_1"/>
    <property type="match status" value="1"/>
</dbReference>
<evidence type="ECO:0000259" key="7">
    <source>
        <dbReference type="Pfam" id="PF24899"/>
    </source>
</evidence>
<evidence type="ECO:0000313" key="9">
    <source>
        <dbReference type="Proteomes" id="UP000735302"/>
    </source>
</evidence>
<dbReference type="AlphaFoldDB" id="A0AAV4AP22"/>
<feature type="region of interest" description="Disordered" evidence="4">
    <location>
        <begin position="167"/>
        <end position="200"/>
    </location>
</feature>
<keyword evidence="2 8" id="KW-0547">Nucleotide-binding</keyword>
<dbReference type="Pfam" id="PF24899">
    <property type="entry name" value="UBA_DHX29"/>
    <property type="match status" value="1"/>
</dbReference>
<keyword evidence="1" id="KW-0378">Hydrolase</keyword>
<dbReference type="InterPro" id="IPR000477">
    <property type="entry name" value="RT_dom"/>
</dbReference>
<dbReference type="EMBL" id="BLXT01003952">
    <property type="protein sequence ID" value="GFO08326.1"/>
    <property type="molecule type" value="Genomic_DNA"/>
</dbReference>
<dbReference type="InterPro" id="IPR056890">
    <property type="entry name" value="UBA_DHX29-like"/>
</dbReference>
<evidence type="ECO:0000256" key="4">
    <source>
        <dbReference type="SAM" id="MobiDB-lite"/>
    </source>
</evidence>
<sequence length="612" mass="68547">MGKRKVSKNQQVASGVDETTGGKVEDNKGKKIYSIQHTKQAEPSGADTSDIQKVQLPSKFETELIDLIASEQKKRGSVSDVSKRITVKKLTDVYNNLSNAGFSRAQVESAMSNTVMCGGDLIDALDWLCLNIQNDQLPAGFSETLHKEEEKLRPKFDRSLQVESSLFPPESSFHQSDSGPSAGGQQQVSSVKAKEEKPGMKNWILQYAQQSSSDEEEDETDEAEAAFDPTVRYAELHSQLQDMKDQAAIAKSNKAMEEHRKISKQLRELHLEMNSLEKHPQFDKAIKSELKSAAASAATKAKKVASTGKDSLGDEAGAVGGIGMEEDGEDSFGLGLFAAAEKETVANKPTAIVKEKTVEEVRNFEYTRSQWTGKSPKQFLIDWVRKHLKSSPPPKFKKIQIKVNRFKSTCIVEKSKDDLLTVTPDILTENVKDAEHLACTLALYHLCRGQPVHQLLPPPYRNVWLDWADAEKKKKDEAKEKTDKPRDQFITRLMKKLNIEENPTKTSEKKSSQKSETNVHTEESKHSSDEEDDWEALADKVGGQNINNLRYADDTVLIAENKEDLQKLLNIVEEESRKKGLELNSKKTEVMVISRKQESPKCDIFINEVKVK</sequence>
<dbReference type="SUPFAM" id="SSF54768">
    <property type="entry name" value="dsRNA-binding domain-like"/>
    <property type="match status" value="1"/>
</dbReference>
<evidence type="ECO:0000256" key="3">
    <source>
        <dbReference type="SAM" id="Coils"/>
    </source>
</evidence>
<protein>
    <submittedName>
        <fullName evidence="8">ATP-dependent RNA helicase dhx29-like</fullName>
    </submittedName>
</protein>
<dbReference type="PANTHER" id="PTHR47027:SF8">
    <property type="entry name" value="RIBONUCLEASE H"/>
    <property type="match status" value="1"/>
</dbReference>
<dbReference type="Proteomes" id="UP000735302">
    <property type="component" value="Unassembled WGS sequence"/>
</dbReference>
<comment type="caution">
    <text evidence="8">The sequence shown here is derived from an EMBL/GenBank/DDBJ whole genome shotgun (WGS) entry which is preliminary data.</text>
</comment>
<reference evidence="8 9" key="1">
    <citation type="journal article" date="2021" name="Elife">
        <title>Chloroplast acquisition without the gene transfer in kleptoplastic sea slugs, Plakobranchus ocellatus.</title>
        <authorList>
            <person name="Maeda T."/>
            <person name="Takahashi S."/>
            <person name="Yoshida T."/>
            <person name="Shimamura S."/>
            <person name="Takaki Y."/>
            <person name="Nagai Y."/>
            <person name="Toyoda A."/>
            <person name="Suzuki Y."/>
            <person name="Arimoto A."/>
            <person name="Ishii H."/>
            <person name="Satoh N."/>
            <person name="Nishiyama T."/>
            <person name="Hasebe M."/>
            <person name="Maruyama T."/>
            <person name="Minagawa J."/>
            <person name="Obokata J."/>
            <person name="Shigenobu S."/>
        </authorList>
    </citation>
    <scope>NUCLEOTIDE SEQUENCE [LARGE SCALE GENOMIC DNA]</scope>
</reference>
<feature type="compositionally biased region" description="Polar residues" evidence="4">
    <location>
        <begin position="172"/>
        <end position="190"/>
    </location>
</feature>
<dbReference type="Pfam" id="PF24385">
    <property type="entry name" value="DSRM_DHX29"/>
    <property type="match status" value="1"/>
</dbReference>
<dbReference type="PANTHER" id="PTHR47027">
    <property type="entry name" value="REVERSE TRANSCRIPTASE DOMAIN-CONTAINING PROTEIN"/>
    <property type="match status" value="1"/>
</dbReference>
<feature type="domain" description="ATP-dependent RNA helicase DHX29 DSRM-like" evidence="6">
    <location>
        <begin position="428"/>
        <end position="483"/>
    </location>
</feature>
<proteinExistence type="predicted"/>
<evidence type="ECO:0000256" key="1">
    <source>
        <dbReference type="ARBA" id="ARBA00022801"/>
    </source>
</evidence>
<gene>
    <name evidence="8" type="ORF">PoB_003483100</name>
</gene>
<keyword evidence="9" id="KW-1185">Reference proteome</keyword>
<feature type="region of interest" description="Disordered" evidence="4">
    <location>
        <begin position="500"/>
        <end position="534"/>
    </location>
</feature>
<dbReference type="GO" id="GO:0004386">
    <property type="term" value="F:helicase activity"/>
    <property type="evidence" value="ECO:0007669"/>
    <property type="project" value="UniProtKB-KW"/>
</dbReference>
<feature type="domain" description="Reverse transcriptase" evidence="5">
    <location>
        <begin position="545"/>
        <end position="592"/>
    </location>
</feature>
<evidence type="ECO:0000256" key="2">
    <source>
        <dbReference type="ARBA" id="ARBA00022806"/>
    </source>
</evidence>
<evidence type="ECO:0000313" key="8">
    <source>
        <dbReference type="EMBL" id="GFO08326.1"/>
    </source>
</evidence>
<dbReference type="InterPro" id="IPR056328">
    <property type="entry name" value="DSRM_DHX29"/>
</dbReference>
<feature type="domain" description="ATP-dependent RNA helicase DHX29-like UBA" evidence="7">
    <location>
        <begin position="89"/>
        <end position="143"/>
    </location>
</feature>
<organism evidence="8 9">
    <name type="scientific">Plakobranchus ocellatus</name>
    <dbReference type="NCBI Taxonomy" id="259542"/>
    <lineage>
        <taxon>Eukaryota</taxon>
        <taxon>Metazoa</taxon>
        <taxon>Spiralia</taxon>
        <taxon>Lophotrochozoa</taxon>
        <taxon>Mollusca</taxon>
        <taxon>Gastropoda</taxon>
        <taxon>Heterobranchia</taxon>
        <taxon>Euthyneura</taxon>
        <taxon>Panpulmonata</taxon>
        <taxon>Sacoglossa</taxon>
        <taxon>Placobranchoidea</taxon>
        <taxon>Plakobranchidae</taxon>
        <taxon>Plakobranchus</taxon>
    </lineage>
</organism>
<feature type="region of interest" description="Disordered" evidence="4">
    <location>
        <begin position="1"/>
        <end position="51"/>
    </location>
</feature>
<keyword evidence="2 8" id="KW-0347">Helicase</keyword>
<keyword evidence="3" id="KW-0175">Coiled coil</keyword>
<name>A0AAV4AP22_9GAST</name>
<feature type="compositionally biased region" description="Basic and acidic residues" evidence="4">
    <location>
        <begin position="500"/>
        <end position="528"/>
    </location>
</feature>
<dbReference type="GO" id="GO:0016787">
    <property type="term" value="F:hydrolase activity"/>
    <property type="evidence" value="ECO:0007669"/>
    <property type="project" value="UniProtKB-KW"/>
</dbReference>
<accession>A0AAV4AP22</accession>
<evidence type="ECO:0000259" key="5">
    <source>
        <dbReference type="Pfam" id="PF00078"/>
    </source>
</evidence>
<evidence type="ECO:0000259" key="6">
    <source>
        <dbReference type="Pfam" id="PF24385"/>
    </source>
</evidence>